<dbReference type="eggNOG" id="KOG0157">
    <property type="taxonomic scope" value="Eukaryota"/>
</dbReference>
<evidence type="ECO:0000313" key="9">
    <source>
        <dbReference type="EMBL" id="GAC95545.1"/>
    </source>
</evidence>
<dbReference type="AlphaFoldDB" id="R9PBS9"/>
<sequence>MINFSSAGVSLSLTKLRMDADLFANITRRRDLMKRCATFDRIFGTSTSLSFRAVPLACTVPRCTEGLNLSAVPVVDDEIGEEADRTTVVFAVLAVVATLLLAEQYNYQKKKAGLPGPKWTIPVIGKFADSLHPSLEKYQEGWNSGPLSVASVFNIFIVIASSNEYARKILNSPTYAEPCLVASAKKVLCPDNWVFLNGKTHVDYRKGLNTLFTRKALGIYLGIQETIYKRYFDEWLADANPNPQPYMMKFRDLNMETSLRVFCGNYISDEGAKEISDNYWLITVALELVNFPFAFPGTKVYNAIKARKTAMKWFELTARESKKRMADGEEVTCLTDAWIKAMIDARLQKENADLEAETRRVLVRDFSDREIGMVLLSFLFASQDAMSSGLTYLLQHVADRPEILRKVREEQYRIRGDDVNAPLTYDAIEQMDYTKAVVKESLRVKPPVIMVPYLNHKDFPIDKNYTVPKGSMVIPSFWNSLHDANVYPNPDEFKPERWLDEADPAQKNPKNYLVFGSGPHNCIGQQYANMHLTAVLGTASVLMNWEHEITPLSEKVEVIATIFPKDGARMKFSRRAAPAPGTAPEVAARA</sequence>
<keyword evidence="3 7" id="KW-0479">Metal-binding</keyword>
<evidence type="ECO:0000256" key="6">
    <source>
        <dbReference type="ARBA" id="ARBA00039038"/>
    </source>
</evidence>
<evidence type="ECO:0000256" key="7">
    <source>
        <dbReference type="PIRSR" id="PIRSR602403-1"/>
    </source>
</evidence>
<dbReference type="GO" id="GO:0000249">
    <property type="term" value="F:C-22 sterol desaturase (NADPH) activity"/>
    <property type="evidence" value="ECO:0007669"/>
    <property type="project" value="UniProtKB-EC"/>
</dbReference>
<evidence type="ECO:0000313" key="10">
    <source>
        <dbReference type="Proteomes" id="UP000014071"/>
    </source>
</evidence>
<evidence type="ECO:0000256" key="1">
    <source>
        <dbReference type="ARBA" id="ARBA00001971"/>
    </source>
</evidence>
<dbReference type="GO" id="GO:0016125">
    <property type="term" value="P:sterol metabolic process"/>
    <property type="evidence" value="ECO:0007669"/>
    <property type="project" value="TreeGrafter"/>
</dbReference>
<reference evidence="10" key="1">
    <citation type="journal article" date="2013" name="Genome Announc.">
        <title>Draft genome sequence of the basidiomycetous yeast-like fungus Pseudozyma hubeiensis SY62, which produces an abundant amount of the biosurfactant mannosylerythritol lipids.</title>
        <authorList>
            <person name="Konishi M."/>
            <person name="Hatada Y."/>
            <person name="Horiuchi J."/>
        </authorList>
    </citation>
    <scope>NUCLEOTIDE SEQUENCE [LARGE SCALE GENOMIC DNA]</scope>
    <source>
        <strain evidence="10">SY62</strain>
    </source>
</reference>
<dbReference type="FunFam" id="1.10.630.10:FF:000021">
    <property type="entry name" value="Cytochrome P450 61"/>
    <property type="match status" value="1"/>
</dbReference>
<accession>R9PBS9</accession>
<comment type="cofactor">
    <cofactor evidence="1 7">
        <name>heme</name>
        <dbReference type="ChEBI" id="CHEBI:30413"/>
    </cofactor>
</comment>
<name>R9PBS9_PSEHS</name>
<evidence type="ECO:0000256" key="2">
    <source>
        <dbReference type="ARBA" id="ARBA00010617"/>
    </source>
</evidence>
<dbReference type="STRING" id="1305764.R9PBS9"/>
<evidence type="ECO:0000256" key="4">
    <source>
        <dbReference type="ARBA" id="ARBA00023002"/>
    </source>
</evidence>
<dbReference type="PRINTS" id="PR00385">
    <property type="entry name" value="P450"/>
</dbReference>
<dbReference type="InterPro" id="IPR001128">
    <property type="entry name" value="Cyt_P450"/>
</dbReference>
<dbReference type="Proteomes" id="UP000014071">
    <property type="component" value="Unassembled WGS sequence"/>
</dbReference>
<keyword evidence="8" id="KW-0503">Monooxygenase</keyword>
<dbReference type="HOGENOM" id="CLU_023517_0_0_1"/>
<keyword evidence="7 8" id="KW-0349">Heme</keyword>
<keyword evidence="5 7" id="KW-0408">Iron</keyword>
<dbReference type="InterPro" id="IPR002403">
    <property type="entry name" value="Cyt_P450_E_grp-IV"/>
</dbReference>
<dbReference type="Gene3D" id="1.10.630.10">
    <property type="entry name" value="Cytochrome P450"/>
    <property type="match status" value="1"/>
</dbReference>
<dbReference type="GO" id="GO:0005506">
    <property type="term" value="F:iron ion binding"/>
    <property type="evidence" value="ECO:0007669"/>
    <property type="project" value="InterPro"/>
</dbReference>
<dbReference type="PANTHER" id="PTHR24286:SF228">
    <property type="entry name" value="C-22 STEROL DESATURASE ERG5"/>
    <property type="match status" value="1"/>
</dbReference>
<evidence type="ECO:0000256" key="5">
    <source>
        <dbReference type="ARBA" id="ARBA00023004"/>
    </source>
</evidence>
<dbReference type="CDD" id="cd11082">
    <property type="entry name" value="CYP61_CYP710"/>
    <property type="match status" value="1"/>
</dbReference>
<keyword evidence="10" id="KW-1185">Reference proteome</keyword>
<evidence type="ECO:0000256" key="8">
    <source>
        <dbReference type="RuleBase" id="RU000461"/>
    </source>
</evidence>
<keyword evidence="4 8" id="KW-0560">Oxidoreductase</keyword>
<dbReference type="PROSITE" id="PS00086">
    <property type="entry name" value="CYTOCHROME_P450"/>
    <property type="match status" value="1"/>
</dbReference>
<dbReference type="PRINTS" id="PR00465">
    <property type="entry name" value="EP450IV"/>
</dbReference>
<dbReference type="InterPro" id="IPR017972">
    <property type="entry name" value="Cyt_P450_CS"/>
</dbReference>
<dbReference type="SUPFAM" id="SSF48264">
    <property type="entry name" value="Cytochrome P450"/>
    <property type="match status" value="1"/>
</dbReference>
<protein>
    <recommendedName>
        <fullName evidence="6">sterol 22-desaturase</fullName>
        <ecNumber evidence="6">1.14.19.41</ecNumber>
    </recommendedName>
</protein>
<gene>
    <name evidence="9" type="ORF">PHSY_003121</name>
</gene>
<proteinExistence type="inferred from homology"/>
<dbReference type="EMBL" id="DF238795">
    <property type="protein sequence ID" value="GAC95545.1"/>
    <property type="molecule type" value="Genomic_DNA"/>
</dbReference>
<dbReference type="Pfam" id="PF00067">
    <property type="entry name" value="p450"/>
    <property type="match status" value="1"/>
</dbReference>
<dbReference type="GO" id="GO:0004497">
    <property type="term" value="F:monooxygenase activity"/>
    <property type="evidence" value="ECO:0007669"/>
    <property type="project" value="UniProtKB-KW"/>
</dbReference>
<dbReference type="GO" id="GO:0020037">
    <property type="term" value="F:heme binding"/>
    <property type="evidence" value="ECO:0007669"/>
    <property type="project" value="InterPro"/>
</dbReference>
<dbReference type="EC" id="1.14.19.41" evidence="6"/>
<evidence type="ECO:0000256" key="3">
    <source>
        <dbReference type="ARBA" id="ARBA00022723"/>
    </source>
</evidence>
<dbReference type="PANTHER" id="PTHR24286">
    <property type="entry name" value="CYTOCHROME P450 26"/>
    <property type="match status" value="1"/>
</dbReference>
<comment type="similarity">
    <text evidence="2 8">Belongs to the cytochrome P450 family.</text>
</comment>
<feature type="binding site" description="axial binding residue" evidence="7">
    <location>
        <position position="522"/>
    </location>
    <ligand>
        <name>heme</name>
        <dbReference type="ChEBI" id="CHEBI:30413"/>
    </ligand>
    <ligandPart>
        <name>Fe</name>
        <dbReference type="ChEBI" id="CHEBI:18248"/>
    </ligandPart>
</feature>
<dbReference type="InterPro" id="IPR036396">
    <property type="entry name" value="Cyt_P450_sf"/>
</dbReference>
<dbReference type="OrthoDB" id="1372046at2759"/>
<dbReference type="RefSeq" id="XP_012189132.1">
    <property type="nucleotide sequence ID" value="XM_012333742.1"/>
</dbReference>
<dbReference type="GeneID" id="24108411"/>
<organism evidence="9 10">
    <name type="scientific">Pseudozyma hubeiensis (strain SY62)</name>
    <name type="common">Yeast</name>
    <dbReference type="NCBI Taxonomy" id="1305764"/>
    <lineage>
        <taxon>Eukaryota</taxon>
        <taxon>Fungi</taxon>
        <taxon>Dikarya</taxon>
        <taxon>Basidiomycota</taxon>
        <taxon>Ustilaginomycotina</taxon>
        <taxon>Ustilaginomycetes</taxon>
        <taxon>Ustilaginales</taxon>
        <taxon>Ustilaginaceae</taxon>
        <taxon>Pseudozyma</taxon>
    </lineage>
</organism>